<dbReference type="InterPro" id="IPR036388">
    <property type="entry name" value="WH-like_DNA-bd_sf"/>
</dbReference>
<dbReference type="SUPFAM" id="SSF46785">
    <property type="entry name" value="Winged helix' DNA-binding domain"/>
    <property type="match status" value="1"/>
</dbReference>
<dbReference type="Proteomes" id="UP000598467">
    <property type="component" value="Unassembled WGS sequence"/>
</dbReference>
<dbReference type="EMBL" id="JABFCZ010000003">
    <property type="protein sequence ID" value="MBD1545305.1"/>
    <property type="molecule type" value="Genomic_DNA"/>
</dbReference>
<evidence type="ECO:0000259" key="1">
    <source>
        <dbReference type="PROSITE" id="PS50995"/>
    </source>
</evidence>
<dbReference type="Pfam" id="PF12802">
    <property type="entry name" value="MarR_2"/>
    <property type="match status" value="1"/>
</dbReference>
<dbReference type="InterPro" id="IPR039422">
    <property type="entry name" value="MarR/SlyA-like"/>
</dbReference>
<sequence length="169" mass="18888">MAFDRCESDLTDDTLPDISRISLAMSRMRVLIKNRAIGQLIMSAAAPDLDLAHVDVIELVRRGAREGEVTIGLIAEKMCMDPSRASRVVAHLVDQGILRRAVSQADARRAVIVLTDKGQAILKEKRRVKLEMLEKILSGWTEEEVTQFAELFARFVDEFEKLALPGRDG</sequence>
<organism evidence="2 3">
    <name type="scientific">Roseibium aggregatum</name>
    <dbReference type="NCBI Taxonomy" id="187304"/>
    <lineage>
        <taxon>Bacteria</taxon>
        <taxon>Pseudomonadati</taxon>
        <taxon>Pseudomonadota</taxon>
        <taxon>Alphaproteobacteria</taxon>
        <taxon>Hyphomicrobiales</taxon>
        <taxon>Stappiaceae</taxon>
        <taxon>Roseibium</taxon>
    </lineage>
</organism>
<dbReference type="PANTHER" id="PTHR33164:SF57">
    <property type="entry name" value="MARR-FAMILY TRANSCRIPTIONAL REGULATOR"/>
    <property type="match status" value="1"/>
</dbReference>
<proteinExistence type="predicted"/>
<evidence type="ECO:0000313" key="3">
    <source>
        <dbReference type="Proteomes" id="UP000598467"/>
    </source>
</evidence>
<dbReference type="InterPro" id="IPR036390">
    <property type="entry name" value="WH_DNA-bd_sf"/>
</dbReference>
<reference evidence="2" key="1">
    <citation type="submission" date="2020-05" db="EMBL/GenBank/DDBJ databases">
        <title>Identification of trans-AT polyketide cluster in two marine bacteria, producers of a novel glutaramide-containing polyketide sesbanimide D and analogs.</title>
        <authorList>
            <person name="Kacar D."/>
            <person name="Rodriguez P."/>
            <person name="Canedo L."/>
            <person name="Gonzalez E."/>
            <person name="Galan B."/>
            <person name="De La Calle F."/>
            <person name="Garcia J.L."/>
        </authorList>
    </citation>
    <scope>NUCLEOTIDE SEQUENCE</scope>
    <source>
        <strain evidence="2">PHM038</strain>
    </source>
</reference>
<dbReference type="SMART" id="SM00347">
    <property type="entry name" value="HTH_MARR"/>
    <property type="match status" value="1"/>
</dbReference>
<dbReference type="GO" id="GO:0003700">
    <property type="term" value="F:DNA-binding transcription factor activity"/>
    <property type="evidence" value="ECO:0007669"/>
    <property type="project" value="InterPro"/>
</dbReference>
<dbReference type="Gene3D" id="1.10.10.10">
    <property type="entry name" value="Winged helix-like DNA-binding domain superfamily/Winged helix DNA-binding domain"/>
    <property type="match status" value="1"/>
</dbReference>
<accession>A0A926S4P2</accession>
<dbReference type="PRINTS" id="PR00598">
    <property type="entry name" value="HTHMARR"/>
</dbReference>
<protein>
    <submittedName>
        <fullName evidence="2">MarR family transcriptional regulator</fullName>
    </submittedName>
</protein>
<comment type="caution">
    <text evidence="2">The sequence shown here is derived from an EMBL/GenBank/DDBJ whole genome shotgun (WGS) entry which is preliminary data.</text>
</comment>
<dbReference type="RefSeq" id="WP_190289967.1">
    <property type="nucleotide sequence ID" value="NZ_JABFCZ010000003.1"/>
</dbReference>
<evidence type="ECO:0000313" key="2">
    <source>
        <dbReference type="EMBL" id="MBD1545305.1"/>
    </source>
</evidence>
<dbReference type="PROSITE" id="PS50995">
    <property type="entry name" value="HTH_MARR_2"/>
    <property type="match status" value="1"/>
</dbReference>
<dbReference type="GO" id="GO:0006950">
    <property type="term" value="P:response to stress"/>
    <property type="evidence" value="ECO:0007669"/>
    <property type="project" value="TreeGrafter"/>
</dbReference>
<name>A0A926S4P2_9HYPH</name>
<gene>
    <name evidence="2" type="ORF">HK439_03455</name>
</gene>
<dbReference type="AlphaFoldDB" id="A0A926S4P2"/>
<dbReference type="InterPro" id="IPR000835">
    <property type="entry name" value="HTH_MarR-typ"/>
</dbReference>
<dbReference type="PANTHER" id="PTHR33164">
    <property type="entry name" value="TRANSCRIPTIONAL REGULATOR, MARR FAMILY"/>
    <property type="match status" value="1"/>
</dbReference>
<feature type="domain" description="HTH marR-type" evidence="1">
    <location>
        <begin position="11"/>
        <end position="157"/>
    </location>
</feature>